<dbReference type="RefSeq" id="WP_201657136.1">
    <property type="nucleotide sequence ID" value="NZ_CP068047.1"/>
</dbReference>
<dbReference type="SMART" id="SM00490">
    <property type="entry name" value="HELICc"/>
    <property type="match status" value="1"/>
</dbReference>
<evidence type="ECO:0000313" key="8">
    <source>
        <dbReference type="Proteomes" id="UP000595460"/>
    </source>
</evidence>
<dbReference type="GO" id="GO:0004386">
    <property type="term" value="F:helicase activity"/>
    <property type="evidence" value="ECO:0007669"/>
    <property type="project" value="UniProtKB-KW"/>
</dbReference>
<dbReference type="Proteomes" id="UP000595460">
    <property type="component" value="Chromosome"/>
</dbReference>
<dbReference type="EMBL" id="CP068047">
    <property type="protein sequence ID" value="QQR36141.1"/>
    <property type="molecule type" value="Genomic_DNA"/>
</dbReference>
<keyword evidence="3 7" id="KW-0347">Helicase</keyword>
<protein>
    <submittedName>
        <fullName evidence="7">DEAD/DEAH box helicase family protein</fullName>
    </submittedName>
</protein>
<organism evidence="7 8">
    <name type="scientific">Devosia oryziradicis</name>
    <dbReference type="NCBI Taxonomy" id="2801335"/>
    <lineage>
        <taxon>Bacteria</taxon>
        <taxon>Pseudomonadati</taxon>
        <taxon>Pseudomonadota</taxon>
        <taxon>Alphaproteobacteria</taxon>
        <taxon>Hyphomicrobiales</taxon>
        <taxon>Devosiaceae</taxon>
        <taxon>Devosia</taxon>
    </lineage>
</organism>
<feature type="domain" description="Helicase C-terminal" evidence="6">
    <location>
        <begin position="503"/>
        <end position="670"/>
    </location>
</feature>
<dbReference type="InterPro" id="IPR000330">
    <property type="entry name" value="SNF2_N"/>
</dbReference>
<evidence type="ECO:0000256" key="2">
    <source>
        <dbReference type="ARBA" id="ARBA00022801"/>
    </source>
</evidence>
<sequence length="918" mass="103408">MGDANFAPGERITHSEFGSGVVLELAREGYLRAFFSGGERRVPVQSVRQELSRTERILRSVEGTPDRARAVWLSYEAHALPVMESASALTSARIDLLPHQVVLTHRVATASPRRFLIADEVGLGKTIETALILRELASRGELNRALMVVPAGLVNNWHRELNDVFNLDFEVFGSEGDITDRKTNAFAKHDRLIASIDTLKRPARIKRLLEAGRWDLVVFDEAHHLAAYRVAGKVRKTENYKLAEALKGHTRDLLLLSATPHQGNHFQFWMLVQLLNPTLFNSPEEMLENRHRLNTVMFRRTKADACTPDGSALFARRWVHTESFLMRDDERLFYEKLREYLEDGFDLARRQGNQGRALGFLMAIFQKIAASSFSAVRRTLKRRMLMLTLHEALLRDRNLDIEGRNTLNDQARAIIREEWGLSQDAVGRAQVDRVMADLKHRLARKLDDEDLEMGSDPYGSESASMHVEDAVSAAVDIHLPEERLRIADLLAVFPDQRETKAQKLLDGLGTLWQQNPNEKIVIFATYLGTVELLAREIERVYPGQGVEVLRGGDHGAKVAAERRFRTKDGPRVLVCTAAGREGINLQFARILFNFDLPWNPMDMEQRIGRIHRYGQASTAQVYNLVLSDTIEGRIFLLLDDKLTEIARTLGKVDERGNVAEDLRSQILGQLSERLNYDRLYQEALSDPELKRTAVELEAALSNAREAREVVFDLFQDLDRFSLDDYKPLSDISSGMGRLVDFLHAALSDRDVRLREVDRHTYDLVGANGVRKKRFTLDRDLATSSDDIDLMGIDHPLLQQELARWRDLPAEQLGVAVKGADARPALLSLWLVESSSGSGERLVSVQSIAVKPDGARIPGIERHAAQLLRGEPTAPVLTPEQRLALFSGAVEPTLQRELRHRGAGDGSYSAELIGYVELV</sequence>
<dbReference type="InterPro" id="IPR027417">
    <property type="entry name" value="P-loop_NTPase"/>
</dbReference>
<gene>
    <name evidence="7" type="ORF">JI749_00400</name>
</gene>
<dbReference type="Gene3D" id="3.40.50.10810">
    <property type="entry name" value="Tandem AAA-ATPase domain"/>
    <property type="match status" value="1"/>
</dbReference>
<dbReference type="CDD" id="cd18793">
    <property type="entry name" value="SF2_C_SNF"/>
    <property type="match status" value="1"/>
</dbReference>
<keyword evidence="1" id="KW-0547">Nucleotide-binding</keyword>
<feature type="domain" description="Helicase ATP-binding" evidence="5">
    <location>
        <begin position="106"/>
        <end position="278"/>
    </location>
</feature>
<dbReference type="InterPro" id="IPR038718">
    <property type="entry name" value="SNF2-like_sf"/>
</dbReference>
<name>A0ABX7BWI5_9HYPH</name>
<dbReference type="PROSITE" id="PS51194">
    <property type="entry name" value="HELICASE_CTER"/>
    <property type="match status" value="1"/>
</dbReference>
<dbReference type="SMART" id="SM00487">
    <property type="entry name" value="DEXDc"/>
    <property type="match status" value="1"/>
</dbReference>
<dbReference type="Pfam" id="PF00176">
    <property type="entry name" value="SNF2-rel_dom"/>
    <property type="match status" value="1"/>
</dbReference>
<reference evidence="7 8" key="1">
    <citation type="submission" date="2021-01" db="EMBL/GenBank/DDBJ databases">
        <title>Genome seq and assembly of Devosia sp. G19.</title>
        <authorList>
            <person name="Chhetri G."/>
        </authorList>
    </citation>
    <scope>NUCLEOTIDE SEQUENCE [LARGE SCALE GENOMIC DNA]</scope>
    <source>
        <strain evidence="7 8">G19</strain>
    </source>
</reference>
<proteinExistence type="predicted"/>
<evidence type="ECO:0000256" key="1">
    <source>
        <dbReference type="ARBA" id="ARBA00022741"/>
    </source>
</evidence>
<dbReference type="InterPro" id="IPR049730">
    <property type="entry name" value="SNF2/RAD54-like_C"/>
</dbReference>
<dbReference type="InterPro" id="IPR057342">
    <property type="entry name" value="DEXDc_RapA"/>
</dbReference>
<dbReference type="PANTHER" id="PTHR45766">
    <property type="entry name" value="DNA ANNEALING HELICASE AND ENDONUCLEASE ZRANB3 FAMILY MEMBER"/>
    <property type="match status" value="1"/>
</dbReference>
<evidence type="ECO:0000259" key="6">
    <source>
        <dbReference type="PROSITE" id="PS51194"/>
    </source>
</evidence>
<keyword evidence="2" id="KW-0378">Hydrolase</keyword>
<dbReference type="PANTHER" id="PTHR45766:SF6">
    <property type="entry name" value="SWI_SNF-RELATED MATRIX-ASSOCIATED ACTIN-DEPENDENT REGULATOR OF CHROMATIN SUBFAMILY A-LIKE PROTEIN 1"/>
    <property type="match status" value="1"/>
</dbReference>
<evidence type="ECO:0000256" key="4">
    <source>
        <dbReference type="ARBA" id="ARBA00022840"/>
    </source>
</evidence>
<dbReference type="InterPro" id="IPR014001">
    <property type="entry name" value="Helicase_ATP-bd"/>
</dbReference>
<dbReference type="PROSITE" id="PS51192">
    <property type="entry name" value="HELICASE_ATP_BIND_1"/>
    <property type="match status" value="1"/>
</dbReference>
<evidence type="ECO:0000256" key="3">
    <source>
        <dbReference type="ARBA" id="ARBA00022806"/>
    </source>
</evidence>
<accession>A0ABX7BWI5</accession>
<dbReference type="InterPro" id="IPR001650">
    <property type="entry name" value="Helicase_C-like"/>
</dbReference>
<keyword evidence="8" id="KW-1185">Reference proteome</keyword>
<keyword evidence="4" id="KW-0067">ATP-binding</keyword>
<dbReference type="SUPFAM" id="SSF52540">
    <property type="entry name" value="P-loop containing nucleoside triphosphate hydrolases"/>
    <property type="match status" value="2"/>
</dbReference>
<evidence type="ECO:0000259" key="5">
    <source>
        <dbReference type="PROSITE" id="PS51192"/>
    </source>
</evidence>
<dbReference type="CDD" id="cd18011">
    <property type="entry name" value="DEXDc_RapA"/>
    <property type="match status" value="1"/>
</dbReference>
<dbReference type="Gene3D" id="3.40.50.300">
    <property type="entry name" value="P-loop containing nucleotide triphosphate hydrolases"/>
    <property type="match status" value="1"/>
</dbReference>
<dbReference type="Pfam" id="PF00271">
    <property type="entry name" value="Helicase_C"/>
    <property type="match status" value="1"/>
</dbReference>
<evidence type="ECO:0000313" key="7">
    <source>
        <dbReference type="EMBL" id="QQR36141.1"/>
    </source>
</evidence>